<feature type="transmembrane region" description="Helical" evidence="1">
    <location>
        <begin position="76"/>
        <end position="102"/>
    </location>
</feature>
<feature type="transmembrane region" description="Helical" evidence="1">
    <location>
        <begin position="37"/>
        <end position="56"/>
    </location>
</feature>
<dbReference type="EMBL" id="JAATEJ010000031">
    <property type="protein sequence ID" value="NJP47531.1"/>
    <property type="molecule type" value="Genomic_DNA"/>
</dbReference>
<proteinExistence type="predicted"/>
<name>A0ABX0ZYE1_9ACTN</name>
<organism evidence="2 3">
    <name type="scientific">Actinacidiphila epipremni</name>
    <dbReference type="NCBI Taxonomy" id="2053013"/>
    <lineage>
        <taxon>Bacteria</taxon>
        <taxon>Bacillati</taxon>
        <taxon>Actinomycetota</taxon>
        <taxon>Actinomycetes</taxon>
        <taxon>Kitasatosporales</taxon>
        <taxon>Streptomycetaceae</taxon>
        <taxon>Actinacidiphila</taxon>
    </lineage>
</organism>
<protein>
    <submittedName>
        <fullName evidence="2">AzlD domain-containing protein</fullName>
    </submittedName>
</protein>
<gene>
    <name evidence="2" type="ORF">HCN08_29615</name>
</gene>
<evidence type="ECO:0000313" key="2">
    <source>
        <dbReference type="EMBL" id="NJP47531.1"/>
    </source>
</evidence>
<keyword evidence="1" id="KW-0812">Transmembrane</keyword>
<dbReference type="RefSeq" id="WP_167986373.1">
    <property type="nucleotide sequence ID" value="NZ_JAATEJ010000031.1"/>
</dbReference>
<dbReference type="Proteomes" id="UP000734511">
    <property type="component" value="Unassembled WGS sequence"/>
</dbReference>
<dbReference type="Pfam" id="PF05437">
    <property type="entry name" value="AzlD"/>
    <property type="match status" value="1"/>
</dbReference>
<keyword evidence="3" id="KW-1185">Reference proteome</keyword>
<evidence type="ECO:0000313" key="3">
    <source>
        <dbReference type="Proteomes" id="UP000734511"/>
    </source>
</evidence>
<feature type="transmembrane region" description="Helical" evidence="1">
    <location>
        <begin position="6"/>
        <end position="25"/>
    </location>
</feature>
<dbReference type="InterPro" id="IPR008407">
    <property type="entry name" value="Brnchd-chn_aa_trnsp_AzlD"/>
</dbReference>
<comment type="caution">
    <text evidence="2">The sequence shown here is derived from an EMBL/GenBank/DDBJ whole genome shotgun (WGS) entry which is preliminary data.</text>
</comment>
<accession>A0ABX0ZYE1</accession>
<keyword evidence="1" id="KW-1133">Transmembrane helix</keyword>
<keyword evidence="1" id="KW-0472">Membrane</keyword>
<sequence>MTGAAGAWTAIGVTAAGCYAVKMLGLSIPAGLLERPLVKRLAALVPIALLAALTALQTFGTDQLRLTVDARTAGLAAAFVALLLRAPFLVVIAAAVAVTAALRALAGL</sequence>
<reference evidence="2 3" key="1">
    <citation type="submission" date="2020-03" db="EMBL/GenBank/DDBJ databases">
        <title>WGS of actinomycetes isolated from Thailand.</title>
        <authorList>
            <person name="Thawai C."/>
        </authorList>
    </citation>
    <scope>NUCLEOTIDE SEQUENCE [LARGE SCALE GENOMIC DNA]</scope>
    <source>
        <strain evidence="2 3">PRB2-1</strain>
    </source>
</reference>
<evidence type="ECO:0000256" key="1">
    <source>
        <dbReference type="SAM" id="Phobius"/>
    </source>
</evidence>